<keyword evidence="1 2" id="KW-0784">Thiamine biosynthesis</keyword>
<comment type="pathway">
    <text evidence="2">Cofactor biosynthesis; thiamine diphosphate biosynthesis; thiamine diphosphate from thiamine phosphate: step 1/1.</text>
</comment>
<feature type="binding site" evidence="2">
    <location>
        <position position="105"/>
    </location>
    <ligand>
        <name>ATP</name>
        <dbReference type="ChEBI" id="CHEBI:30616"/>
    </ligand>
</feature>
<dbReference type="InterPro" id="IPR036676">
    <property type="entry name" value="PurM-like_C_sf"/>
</dbReference>
<feature type="binding site" evidence="2">
    <location>
        <position position="264"/>
    </location>
    <ligand>
        <name>substrate</name>
    </ligand>
</feature>
<dbReference type="Gene3D" id="3.30.1330.10">
    <property type="entry name" value="PurM-like, N-terminal domain"/>
    <property type="match status" value="1"/>
</dbReference>
<dbReference type="AlphaFoldDB" id="A0A3B6VL68"/>
<dbReference type="Proteomes" id="UP000010793">
    <property type="component" value="Chromosome"/>
</dbReference>
<evidence type="ECO:0000256" key="2">
    <source>
        <dbReference type="HAMAP-Rule" id="MF_02128"/>
    </source>
</evidence>
<accession>A0A3B6VL68</accession>
<comment type="similarity">
    <text evidence="2">Belongs to the thiamine-monophosphate kinase family.</text>
</comment>
<dbReference type="SUPFAM" id="SSF55326">
    <property type="entry name" value="PurM N-terminal domain-like"/>
    <property type="match status" value="1"/>
</dbReference>
<feature type="domain" description="PurM-like N-terminal" evidence="3">
    <location>
        <begin position="26"/>
        <end position="141"/>
    </location>
</feature>
<evidence type="ECO:0000256" key="1">
    <source>
        <dbReference type="ARBA" id="ARBA00022977"/>
    </source>
</evidence>
<gene>
    <name evidence="2" type="primary">thiL</name>
    <name evidence="4" type="ORF">BPP43_06340</name>
</gene>
<feature type="binding site" evidence="2">
    <location>
        <position position="75"/>
    </location>
    <ligand>
        <name>Mg(2+)</name>
        <dbReference type="ChEBI" id="CHEBI:18420"/>
        <label>4</label>
    </ligand>
</feature>
<dbReference type="InterPro" id="IPR036921">
    <property type="entry name" value="PurM-like_N_sf"/>
</dbReference>
<dbReference type="GO" id="GO:0009228">
    <property type="term" value="P:thiamine biosynthetic process"/>
    <property type="evidence" value="ECO:0007669"/>
    <property type="project" value="UniProtKB-KW"/>
</dbReference>
<feature type="binding site" evidence="2">
    <location>
        <position position="75"/>
    </location>
    <ligand>
        <name>Mg(2+)</name>
        <dbReference type="ChEBI" id="CHEBI:18420"/>
        <label>3</label>
    </ligand>
</feature>
<dbReference type="PIRSF" id="PIRSF005303">
    <property type="entry name" value="Thiam_monoph_kin"/>
    <property type="match status" value="1"/>
</dbReference>
<dbReference type="GO" id="GO:0009229">
    <property type="term" value="P:thiamine diphosphate biosynthetic process"/>
    <property type="evidence" value="ECO:0007669"/>
    <property type="project" value="UniProtKB-UniRule"/>
</dbReference>
<comment type="miscellaneous">
    <text evidence="2">Reaction mechanism of ThiL seems to utilize a direct, inline transfer of the gamma-phosphate of ATP to TMP rather than a phosphorylated enzyme intermediate.</text>
</comment>
<keyword evidence="5" id="KW-1185">Reference proteome</keyword>
<keyword evidence="2" id="KW-0479">Metal-binding</keyword>
<feature type="binding site" evidence="2">
    <location>
        <position position="149"/>
    </location>
    <ligand>
        <name>ATP</name>
        <dbReference type="ChEBI" id="CHEBI:30616"/>
    </ligand>
</feature>
<feature type="binding site" evidence="2">
    <location>
        <position position="216"/>
    </location>
    <ligand>
        <name>Mg(2+)</name>
        <dbReference type="ChEBI" id="CHEBI:18420"/>
        <label>5</label>
    </ligand>
</feature>
<feature type="binding site" evidence="2">
    <location>
        <position position="45"/>
    </location>
    <ligand>
        <name>Mg(2+)</name>
        <dbReference type="ChEBI" id="CHEBI:18420"/>
        <label>1</label>
    </ligand>
</feature>
<feature type="binding site" evidence="2">
    <location>
        <position position="314"/>
    </location>
    <ligand>
        <name>substrate</name>
    </ligand>
</feature>
<evidence type="ECO:0000313" key="4">
    <source>
        <dbReference type="EMBL" id="AGA66508.1"/>
    </source>
</evidence>
<keyword evidence="2 4" id="KW-0418">Kinase</keyword>
<feature type="binding site" evidence="2">
    <location>
        <position position="44"/>
    </location>
    <ligand>
        <name>Mg(2+)</name>
        <dbReference type="ChEBI" id="CHEBI:18420"/>
        <label>4</label>
    </ligand>
</feature>
<name>A0A3B6VL68_BRAPL</name>
<dbReference type="PANTHER" id="PTHR30270:SF0">
    <property type="entry name" value="THIAMINE-MONOPHOSPHATE KINASE"/>
    <property type="match status" value="1"/>
</dbReference>
<dbReference type="GO" id="GO:0005524">
    <property type="term" value="F:ATP binding"/>
    <property type="evidence" value="ECO:0007669"/>
    <property type="project" value="UniProtKB-UniRule"/>
</dbReference>
<keyword evidence="2" id="KW-0067">ATP-binding</keyword>
<evidence type="ECO:0000313" key="5">
    <source>
        <dbReference type="Proteomes" id="UP000010793"/>
    </source>
</evidence>
<reference evidence="4 5" key="1">
    <citation type="journal article" date="2013" name="Genome Announc.">
        <title>Complete Genome Sequence of the Porcine Strain Brachyspira pilosicoli P43/6/78(T.).</title>
        <authorList>
            <person name="Lin C."/>
            <person name="den Bakker H.C."/>
            <person name="Suzuki H."/>
            <person name="Lefebure T."/>
            <person name="Ponnala L."/>
            <person name="Sun Q."/>
            <person name="Stanhope M.J."/>
            <person name="Wiedmann M."/>
            <person name="Duhamel G.E."/>
        </authorList>
    </citation>
    <scope>NUCLEOTIDE SEQUENCE [LARGE SCALE GENOMIC DNA]</scope>
    <source>
        <strain evidence="4 5">P43/6/78</strain>
    </source>
</reference>
<feature type="binding site" evidence="2">
    <location>
        <position position="28"/>
    </location>
    <ligand>
        <name>Mg(2+)</name>
        <dbReference type="ChEBI" id="CHEBI:18420"/>
        <label>4</label>
    </ligand>
</feature>
<dbReference type="CDD" id="cd02194">
    <property type="entry name" value="ThiL"/>
    <property type="match status" value="1"/>
</dbReference>
<dbReference type="EMBL" id="CP002873">
    <property type="protein sequence ID" value="AGA66508.1"/>
    <property type="molecule type" value="Genomic_DNA"/>
</dbReference>
<feature type="binding site" evidence="2">
    <location>
        <position position="123"/>
    </location>
    <ligand>
        <name>Mg(2+)</name>
        <dbReference type="ChEBI" id="CHEBI:18420"/>
        <label>1</label>
    </ligand>
</feature>
<dbReference type="Gene3D" id="3.90.650.10">
    <property type="entry name" value="PurM-like C-terminal domain"/>
    <property type="match status" value="1"/>
</dbReference>
<comment type="catalytic activity">
    <reaction evidence="2">
        <text>thiamine phosphate + ATP = thiamine diphosphate + ADP</text>
        <dbReference type="Rhea" id="RHEA:15913"/>
        <dbReference type="ChEBI" id="CHEBI:30616"/>
        <dbReference type="ChEBI" id="CHEBI:37575"/>
        <dbReference type="ChEBI" id="CHEBI:58937"/>
        <dbReference type="ChEBI" id="CHEBI:456216"/>
        <dbReference type="EC" id="2.7.4.16"/>
    </reaction>
</comment>
<feature type="binding site" evidence="2">
    <location>
        <position position="213"/>
    </location>
    <ligand>
        <name>Mg(2+)</name>
        <dbReference type="ChEBI" id="CHEBI:18420"/>
        <label>3</label>
    </ligand>
</feature>
<keyword evidence="2" id="KW-0808">Transferase</keyword>
<dbReference type="EC" id="2.7.4.16" evidence="2"/>
<feature type="binding site" evidence="2">
    <location>
        <begin position="122"/>
        <end position="123"/>
    </location>
    <ligand>
        <name>ATP</name>
        <dbReference type="ChEBI" id="CHEBI:30616"/>
    </ligand>
</feature>
<dbReference type="GO" id="GO:0000287">
    <property type="term" value="F:magnesium ion binding"/>
    <property type="evidence" value="ECO:0007669"/>
    <property type="project" value="UniProtKB-UniRule"/>
</dbReference>
<feature type="binding site" evidence="2">
    <location>
        <position position="75"/>
    </location>
    <ligand>
        <name>Mg(2+)</name>
        <dbReference type="ChEBI" id="CHEBI:18420"/>
        <label>2</label>
    </ligand>
</feature>
<keyword evidence="2" id="KW-0460">Magnesium</keyword>
<feature type="binding site" evidence="2">
    <location>
        <position position="46"/>
    </location>
    <ligand>
        <name>Mg(2+)</name>
        <dbReference type="ChEBI" id="CHEBI:18420"/>
        <label>2</label>
    </ligand>
</feature>
<feature type="binding site" evidence="2">
    <location>
        <position position="53"/>
    </location>
    <ligand>
        <name>substrate</name>
    </ligand>
</feature>
<proteinExistence type="inferred from homology"/>
<dbReference type="InterPro" id="IPR006283">
    <property type="entry name" value="ThiL-like"/>
</dbReference>
<sequence length="317" mass="36275">MKEFELIEKIKQLSNNFNKTSNINIGDDCAVLKNLSDKKDILVTTDILVENIHFSLKYYSFYDVGYKSAQVNISDIICKGAFPKSVFVSLSIPKNITEENILQWYDGFLEACKPYNIEIAGGDTTSSNNDFFISITLIGEIEKNKAILRSTAKDNDNIYVLGIVGESDLGLKKLLSGNYSYDDESVKTHLRPQLFFNEWQEIIKKYKINSSIDISDGLLQDLSHIAEKSNLYAKVFEESNWQKVNRFFNNNNKEVLNSILTGGEDYAVLFTTQDNIEEKDNLIKIGKITSLNQENRVLFIDKNNKEVNFKYKGYNHN</sequence>
<dbReference type="InterPro" id="IPR016188">
    <property type="entry name" value="PurM-like_N"/>
</dbReference>
<dbReference type="RefSeq" id="WP_015274445.1">
    <property type="nucleotide sequence ID" value="NC_019908.1"/>
</dbReference>
<dbReference type="PANTHER" id="PTHR30270">
    <property type="entry name" value="THIAMINE-MONOPHOSPHATE KINASE"/>
    <property type="match status" value="1"/>
</dbReference>
<dbReference type="UniPathway" id="UPA00060">
    <property type="reaction ID" value="UER00142"/>
</dbReference>
<dbReference type="NCBIfam" id="TIGR01379">
    <property type="entry name" value="thiL"/>
    <property type="match status" value="1"/>
</dbReference>
<feature type="binding site" evidence="2">
    <location>
        <position position="215"/>
    </location>
    <ligand>
        <name>ATP</name>
        <dbReference type="ChEBI" id="CHEBI:30616"/>
    </ligand>
</feature>
<evidence type="ECO:0000259" key="3">
    <source>
        <dbReference type="Pfam" id="PF00586"/>
    </source>
</evidence>
<keyword evidence="2" id="KW-0547">Nucleotide-binding</keyword>
<comment type="function">
    <text evidence="2">Catalyzes the ATP-dependent phosphorylation of thiamine-monophosphate (TMP) to form thiamine-pyrophosphate (TPP), the active form of vitamin B1.</text>
</comment>
<dbReference type="KEGG" id="bpip:BPP43_06340"/>
<feature type="binding site" evidence="2">
    <location>
        <position position="28"/>
    </location>
    <ligand>
        <name>Mg(2+)</name>
        <dbReference type="ChEBI" id="CHEBI:18420"/>
        <label>3</label>
    </ligand>
</feature>
<dbReference type="HAMAP" id="MF_02128">
    <property type="entry name" value="TMP_kinase"/>
    <property type="match status" value="1"/>
</dbReference>
<dbReference type="Pfam" id="PF00586">
    <property type="entry name" value="AIRS"/>
    <property type="match status" value="1"/>
</dbReference>
<organism evidence="4 5">
    <name type="scientific">Brachyspira pilosicoli P43/6/78</name>
    <dbReference type="NCBI Taxonomy" id="1042417"/>
    <lineage>
        <taxon>Bacteria</taxon>
        <taxon>Pseudomonadati</taxon>
        <taxon>Spirochaetota</taxon>
        <taxon>Spirochaetia</taxon>
        <taxon>Brachyspirales</taxon>
        <taxon>Brachyspiraceae</taxon>
        <taxon>Brachyspira</taxon>
    </lineage>
</organism>
<protein>
    <recommendedName>
        <fullName evidence="2">Thiamine-monophosphate kinase</fullName>
        <shortName evidence="2">TMP kinase</shortName>
        <shortName evidence="2">Thiamine-phosphate kinase</shortName>
        <ecNumber evidence="2">2.7.4.16</ecNumber>
    </recommendedName>
</protein>
<dbReference type="SUPFAM" id="SSF56042">
    <property type="entry name" value="PurM C-terminal domain-like"/>
    <property type="match status" value="1"/>
</dbReference>
<dbReference type="GO" id="GO:0009030">
    <property type="term" value="F:thiamine-phosphate kinase activity"/>
    <property type="evidence" value="ECO:0007669"/>
    <property type="project" value="UniProtKB-UniRule"/>
</dbReference>
<feature type="binding site" evidence="2">
    <location>
        <position position="46"/>
    </location>
    <ligand>
        <name>Mg(2+)</name>
        <dbReference type="ChEBI" id="CHEBI:18420"/>
        <label>1</label>
    </ligand>
</feature>